<accession>A0A9X2HMH7</accession>
<feature type="binding site" evidence="5">
    <location>
        <begin position="87"/>
        <end position="90"/>
    </location>
    <ligand>
        <name>substrate</name>
    </ligand>
</feature>
<keyword evidence="7" id="KW-1185">Reference proteome</keyword>
<dbReference type="PANTHER" id="PTHR33254">
    <property type="entry name" value="4-HYDROXY-4-METHYL-2-OXOGLUTARATE ALDOLASE 3-RELATED"/>
    <property type="match status" value="1"/>
</dbReference>
<evidence type="ECO:0000256" key="2">
    <source>
        <dbReference type="ARBA" id="ARBA00016549"/>
    </source>
</evidence>
<keyword evidence="5" id="KW-0479">Metal-binding</keyword>
<evidence type="ECO:0000256" key="4">
    <source>
        <dbReference type="ARBA" id="ARBA00030169"/>
    </source>
</evidence>
<evidence type="ECO:0000256" key="5">
    <source>
        <dbReference type="PIRSR" id="PIRSR605493-1"/>
    </source>
</evidence>
<dbReference type="RefSeq" id="WP_254292148.1">
    <property type="nucleotide sequence ID" value="NZ_JAMLDX010000003.1"/>
</dbReference>
<dbReference type="CDD" id="cd16841">
    <property type="entry name" value="RraA_family"/>
    <property type="match status" value="1"/>
</dbReference>
<dbReference type="Proteomes" id="UP001139451">
    <property type="component" value="Unassembled WGS sequence"/>
</dbReference>
<dbReference type="PANTHER" id="PTHR33254:SF4">
    <property type="entry name" value="4-HYDROXY-4-METHYL-2-OXOGLUTARATE ALDOLASE 3-RELATED"/>
    <property type="match status" value="1"/>
</dbReference>
<organism evidence="6 7">
    <name type="scientific">Sphingomonas tagetis</name>
    <dbReference type="NCBI Taxonomy" id="2949092"/>
    <lineage>
        <taxon>Bacteria</taxon>
        <taxon>Pseudomonadati</taxon>
        <taxon>Pseudomonadota</taxon>
        <taxon>Alphaproteobacteria</taxon>
        <taxon>Sphingomonadales</taxon>
        <taxon>Sphingomonadaceae</taxon>
        <taxon>Sphingomonas</taxon>
    </lineage>
</organism>
<dbReference type="InterPro" id="IPR005493">
    <property type="entry name" value="RraA/RraA-like"/>
</dbReference>
<comment type="cofactor">
    <cofactor evidence="1">
        <name>a divalent metal cation</name>
        <dbReference type="ChEBI" id="CHEBI:60240"/>
    </cofactor>
</comment>
<reference evidence="6" key="1">
    <citation type="submission" date="2022-05" db="EMBL/GenBank/DDBJ databases">
        <title>Sphingomonas sp. strain MG17 Genome sequencing and assembly.</title>
        <authorList>
            <person name="Kim I."/>
        </authorList>
    </citation>
    <scope>NUCLEOTIDE SEQUENCE</scope>
    <source>
        <strain evidence="6">MG17</strain>
    </source>
</reference>
<dbReference type="InterPro" id="IPR036704">
    <property type="entry name" value="RraA/RraA-like_sf"/>
</dbReference>
<comment type="cofactor">
    <cofactor evidence="5">
        <name>Mg(2+)</name>
        <dbReference type="ChEBI" id="CHEBI:18420"/>
    </cofactor>
</comment>
<dbReference type="AlphaFoldDB" id="A0A9X2HMH7"/>
<dbReference type="EMBL" id="JAMLDX010000003">
    <property type="protein sequence ID" value="MCP3730038.1"/>
    <property type="molecule type" value="Genomic_DNA"/>
</dbReference>
<proteinExistence type="predicted"/>
<evidence type="ECO:0000313" key="7">
    <source>
        <dbReference type="Proteomes" id="UP001139451"/>
    </source>
</evidence>
<comment type="caution">
    <text evidence="6">The sequence shown here is derived from an EMBL/GenBank/DDBJ whole genome shotgun (WGS) entry which is preliminary data.</text>
</comment>
<dbReference type="Pfam" id="PF03737">
    <property type="entry name" value="RraA-like"/>
    <property type="match status" value="1"/>
</dbReference>
<dbReference type="SUPFAM" id="SSF89562">
    <property type="entry name" value="RraA-like"/>
    <property type="match status" value="1"/>
</dbReference>
<feature type="binding site" evidence="5">
    <location>
        <position position="109"/>
    </location>
    <ligand>
        <name>substrate</name>
    </ligand>
</feature>
<protein>
    <recommendedName>
        <fullName evidence="2">Putative 4-hydroxy-4-methyl-2-oxoglutarate aldolase</fullName>
    </recommendedName>
    <alternativeName>
        <fullName evidence="3">Regulator of ribonuclease activity homolog</fullName>
    </alternativeName>
    <alternativeName>
        <fullName evidence="4">RraA-like protein</fullName>
    </alternativeName>
</protein>
<dbReference type="GO" id="GO:0046872">
    <property type="term" value="F:metal ion binding"/>
    <property type="evidence" value="ECO:0007669"/>
    <property type="project" value="UniProtKB-KW"/>
</dbReference>
<feature type="binding site" evidence="5">
    <location>
        <position position="110"/>
    </location>
    <ligand>
        <name>Mg(2+)</name>
        <dbReference type="ChEBI" id="CHEBI:18420"/>
    </ligand>
</feature>
<keyword evidence="5" id="KW-0460">Magnesium</keyword>
<evidence type="ECO:0000256" key="3">
    <source>
        <dbReference type="ARBA" id="ARBA00029596"/>
    </source>
</evidence>
<evidence type="ECO:0000313" key="6">
    <source>
        <dbReference type="EMBL" id="MCP3730038.1"/>
    </source>
</evidence>
<name>A0A9X2HMH7_9SPHN</name>
<evidence type="ECO:0000256" key="1">
    <source>
        <dbReference type="ARBA" id="ARBA00001968"/>
    </source>
</evidence>
<sequence>MVARLAKLDSCAVSDALDRRQHHGVALGISRLSTDRRIAGRVVTVKLGPADGRTTTRHLCTAAVEAAMPGDIVVIDHGGRVEVAGWGGVLSAAAAQRMLGGVIIDGACRDIDESRELELPVYGRCAVAITARGRIIEYDWDVPVEISGVTVAPGDLVIADGSGVVFIPASAAEAVIADAEAIVAKERLMVADVHAGTAVSAVMGTNYERMLEGEED</sequence>
<dbReference type="Gene3D" id="3.50.30.40">
    <property type="entry name" value="Ribonuclease E inhibitor RraA/RraA-like"/>
    <property type="match status" value="1"/>
</dbReference>
<gene>
    <name evidence="6" type="ORF">M9978_06310</name>
</gene>